<evidence type="ECO:0000313" key="3">
    <source>
        <dbReference type="Proteomes" id="UP000038009"/>
    </source>
</evidence>
<dbReference type="EMBL" id="LJSK01000026">
    <property type="protein sequence ID" value="KPI89330.1"/>
    <property type="molecule type" value="Genomic_DNA"/>
</dbReference>
<feature type="region of interest" description="Disordered" evidence="1">
    <location>
        <begin position="254"/>
        <end position="279"/>
    </location>
</feature>
<feature type="compositionally biased region" description="Basic and acidic residues" evidence="1">
    <location>
        <begin position="36"/>
        <end position="47"/>
    </location>
</feature>
<keyword evidence="3" id="KW-1185">Reference proteome</keyword>
<sequence length="346" mass="37438">MRRSQVDEARRRQAAAERRFRGHRIRGGLDELGDLDLPRRQRQRKETTATVAAPAPPGKTGAKDAASTGAAPLLSSSTAVSSTVFGPDWSAWIEVKRVLFDMEAAVEAKRTALDKMRVWHLRTRKERALPPYVEATEVLLDAMLQDESDAVADGPQRMCYGAAISRVVHIMTGSFASGHADTYRKRAQEIGFPEEAVEVRQRVAHGVLPLTSELRWVCGLVLQFVFTEYWLEQERQLYLMQQADEASVVMKKQKGGKAQKSVPGAAATGAKPSTPPPSVSMDDIKALLADLEGGGGDRPVAVAVVDKTDTPVEDAGEGEKRRANAAAAAVGGDADNTGIIAGWRLS</sequence>
<dbReference type="GO" id="GO:0030687">
    <property type="term" value="C:preribosome, large subunit precursor"/>
    <property type="evidence" value="ECO:0007669"/>
    <property type="project" value="TreeGrafter"/>
</dbReference>
<evidence type="ECO:0000313" key="2">
    <source>
        <dbReference type="EMBL" id="KPI89330.1"/>
    </source>
</evidence>
<dbReference type="GO" id="GO:0004519">
    <property type="term" value="F:endonuclease activity"/>
    <property type="evidence" value="ECO:0007669"/>
    <property type="project" value="InterPro"/>
</dbReference>
<dbReference type="OrthoDB" id="10263222at2759"/>
<reference evidence="2 3" key="1">
    <citation type="journal article" date="2015" name="PLoS Pathog.">
        <title>Leptomonas seymouri: Adaptations to the Dixenous Life Cycle Analyzed by Genome Sequencing, Transcriptome Profiling and Co-infection with Leishmania donovani.</title>
        <authorList>
            <person name="Kraeva N."/>
            <person name="Butenko A."/>
            <person name="Hlavacova J."/>
            <person name="Kostygov A."/>
            <person name="Myskova J."/>
            <person name="Grybchuk D."/>
            <person name="Lestinova T."/>
            <person name="Votypka J."/>
            <person name="Volf P."/>
            <person name="Opperdoes F."/>
            <person name="Flegontov P."/>
            <person name="Lukes J."/>
            <person name="Yurchenko V."/>
        </authorList>
    </citation>
    <scope>NUCLEOTIDE SEQUENCE [LARGE SCALE GENOMIC DNA]</scope>
    <source>
        <strain evidence="2 3">ATCC 30220</strain>
    </source>
</reference>
<gene>
    <name evidence="2" type="ORF">ABL78_1559</name>
</gene>
<feature type="compositionally biased region" description="Basic and acidic residues" evidence="1">
    <location>
        <begin position="1"/>
        <end position="19"/>
    </location>
</feature>
<accession>A0A0N1IAG6</accession>
<dbReference type="VEuPathDB" id="TriTrypDB:Lsey_0026_0260"/>
<dbReference type="Pfam" id="PF04031">
    <property type="entry name" value="Las1"/>
    <property type="match status" value="1"/>
</dbReference>
<name>A0A0N1IAG6_LEPSE</name>
<dbReference type="InterPro" id="IPR007174">
    <property type="entry name" value="Las1"/>
</dbReference>
<dbReference type="GO" id="GO:0090730">
    <property type="term" value="C:Las1 complex"/>
    <property type="evidence" value="ECO:0007669"/>
    <property type="project" value="InterPro"/>
</dbReference>
<feature type="region of interest" description="Disordered" evidence="1">
    <location>
        <begin position="1"/>
        <end position="67"/>
    </location>
</feature>
<dbReference type="PANTHER" id="PTHR15002">
    <property type="entry name" value="RIBOSOMAL BIOGENESIS PROTEIN LAS1L"/>
    <property type="match status" value="1"/>
</dbReference>
<protein>
    <recommendedName>
        <fullName evidence="4">Las1-like protein</fullName>
    </recommendedName>
</protein>
<feature type="compositionally biased region" description="Low complexity" evidence="1">
    <location>
        <begin position="48"/>
        <end position="67"/>
    </location>
</feature>
<dbReference type="PANTHER" id="PTHR15002:SF0">
    <property type="entry name" value="RIBOSOMAL BIOGENESIS PROTEIN LAS1L"/>
    <property type="match status" value="1"/>
</dbReference>
<proteinExistence type="predicted"/>
<dbReference type="OMA" id="ERQVYLM"/>
<dbReference type="GO" id="GO:0000460">
    <property type="term" value="P:maturation of 5.8S rRNA"/>
    <property type="evidence" value="ECO:0007669"/>
    <property type="project" value="TreeGrafter"/>
</dbReference>
<organism evidence="2 3">
    <name type="scientific">Leptomonas seymouri</name>
    <dbReference type="NCBI Taxonomy" id="5684"/>
    <lineage>
        <taxon>Eukaryota</taxon>
        <taxon>Discoba</taxon>
        <taxon>Euglenozoa</taxon>
        <taxon>Kinetoplastea</taxon>
        <taxon>Metakinetoplastina</taxon>
        <taxon>Trypanosomatida</taxon>
        <taxon>Trypanosomatidae</taxon>
        <taxon>Leishmaniinae</taxon>
        <taxon>Leptomonas</taxon>
    </lineage>
</organism>
<evidence type="ECO:0008006" key="4">
    <source>
        <dbReference type="Google" id="ProtNLM"/>
    </source>
</evidence>
<comment type="caution">
    <text evidence="2">The sequence shown here is derived from an EMBL/GenBank/DDBJ whole genome shotgun (WGS) entry which is preliminary data.</text>
</comment>
<dbReference type="GO" id="GO:0000470">
    <property type="term" value="P:maturation of LSU-rRNA"/>
    <property type="evidence" value="ECO:0007669"/>
    <property type="project" value="TreeGrafter"/>
</dbReference>
<dbReference type="Proteomes" id="UP000038009">
    <property type="component" value="Unassembled WGS sequence"/>
</dbReference>
<evidence type="ECO:0000256" key="1">
    <source>
        <dbReference type="SAM" id="MobiDB-lite"/>
    </source>
</evidence>
<dbReference type="AlphaFoldDB" id="A0A0N1IAG6"/>